<accession>A0ABU1B0F6</accession>
<name>A0ABU1B0F6_9BACT</name>
<dbReference type="RefSeq" id="WP_308952305.1">
    <property type="nucleotide sequence ID" value="NZ_JARXHW010000066.1"/>
</dbReference>
<dbReference type="Pfam" id="PF12833">
    <property type="entry name" value="HTH_18"/>
    <property type="match status" value="1"/>
</dbReference>
<dbReference type="PROSITE" id="PS01124">
    <property type="entry name" value="HTH_ARAC_FAMILY_2"/>
    <property type="match status" value="1"/>
</dbReference>
<feature type="domain" description="HTH araC/xylS-type" evidence="4">
    <location>
        <begin position="171"/>
        <end position="273"/>
    </location>
</feature>
<dbReference type="InterPro" id="IPR050204">
    <property type="entry name" value="AraC_XylS_family_regulators"/>
</dbReference>
<dbReference type="InterPro" id="IPR009057">
    <property type="entry name" value="Homeodomain-like_sf"/>
</dbReference>
<keyword evidence="1" id="KW-0805">Transcription regulation</keyword>
<evidence type="ECO:0000256" key="2">
    <source>
        <dbReference type="ARBA" id="ARBA00023125"/>
    </source>
</evidence>
<reference evidence="5 6" key="1">
    <citation type="submission" date="2023-04" db="EMBL/GenBank/DDBJ databases">
        <title>A novel bacteria isolated from coastal sediment.</title>
        <authorList>
            <person name="Liu X.-J."/>
            <person name="Du Z.-J."/>
        </authorList>
    </citation>
    <scope>NUCLEOTIDE SEQUENCE [LARGE SCALE GENOMIC DNA]</scope>
    <source>
        <strain evidence="5 6">SDUM461003</strain>
    </source>
</reference>
<keyword evidence="6" id="KW-1185">Reference proteome</keyword>
<dbReference type="InterPro" id="IPR018060">
    <property type="entry name" value="HTH_AraC"/>
</dbReference>
<gene>
    <name evidence="5" type="ORF">QEH52_17800</name>
</gene>
<protein>
    <submittedName>
        <fullName evidence="5">AraC family transcriptional regulator</fullName>
    </submittedName>
</protein>
<dbReference type="Gene3D" id="1.10.10.60">
    <property type="entry name" value="Homeodomain-like"/>
    <property type="match status" value="1"/>
</dbReference>
<comment type="caution">
    <text evidence="5">The sequence shown here is derived from an EMBL/GenBank/DDBJ whole genome shotgun (WGS) entry which is preliminary data.</text>
</comment>
<evidence type="ECO:0000259" key="4">
    <source>
        <dbReference type="PROSITE" id="PS01124"/>
    </source>
</evidence>
<keyword evidence="2" id="KW-0238">DNA-binding</keyword>
<keyword evidence="3" id="KW-0804">Transcription</keyword>
<dbReference type="EMBL" id="JARXHW010000066">
    <property type="protein sequence ID" value="MDQ8209387.1"/>
    <property type="molecule type" value="Genomic_DNA"/>
</dbReference>
<dbReference type="SMART" id="SM00342">
    <property type="entry name" value="HTH_ARAC"/>
    <property type="match status" value="1"/>
</dbReference>
<sequence>MLNTTSAQTHDCSLGNLYDRKVEAEFLKQQNHRETDNVSWYLRTGSVRIQSAHTTLEAHAGDWVFIHALTTRSHAFSADTQLISIRHRVHWSGLQFIPPPAPPMVYRGPLRQSLLDAAEALIALKTEHPDYAHTEQGSINSLGIARIHTWLHFWYRTQEASTPSKTRIKDSRVLTIMKEIAAQNSIRPLPYAQITAKLSLSKAQTDRIFKTELGITPKQWQEAQCLRSAEDMLSSGKYTSKEIAANLDFFDASHFCKWFKLQSGLAPGQWKRQYLNGA</sequence>
<evidence type="ECO:0000256" key="1">
    <source>
        <dbReference type="ARBA" id="ARBA00023015"/>
    </source>
</evidence>
<organism evidence="5 6">
    <name type="scientific">Thalassobacterium maritimum</name>
    <dbReference type="NCBI Taxonomy" id="3041265"/>
    <lineage>
        <taxon>Bacteria</taxon>
        <taxon>Pseudomonadati</taxon>
        <taxon>Verrucomicrobiota</taxon>
        <taxon>Opitutia</taxon>
        <taxon>Puniceicoccales</taxon>
        <taxon>Coraliomargaritaceae</taxon>
        <taxon>Thalassobacterium</taxon>
    </lineage>
</organism>
<dbReference type="SUPFAM" id="SSF46689">
    <property type="entry name" value="Homeodomain-like"/>
    <property type="match status" value="1"/>
</dbReference>
<evidence type="ECO:0000256" key="3">
    <source>
        <dbReference type="ARBA" id="ARBA00023163"/>
    </source>
</evidence>
<evidence type="ECO:0000313" key="6">
    <source>
        <dbReference type="Proteomes" id="UP001225316"/>
    </source>
</evidence>
<proteinExistence type="predicted"/>
<dbReference type="Proteomes" id="UP001225316">
    <property type="component" value="Unassembled WGS sequence"/>
</dbReference>
<evidence type="ECO:0000313" key="5">
    <source>
        <dbReference type="EMBL" id="MDQ8209387.1"/>
    </source>
</evidence>
<dbReference type="PANTHER" id="PTHR46796">
    <property type="entry name" value="HTH-TYPE TRANSCRIPTIONAL ACTIVATOR RHAS-RELATED"/>
    <property type="match status" value="1"/>
</dbReference>